<evidence type="ECO:0000313" key="3">
    <source>
        <dbReference type="EMBL" id="WNM20331.1"/>
    </source>
</evidence>
<proteinExistence type="predicted"/>
<keyword evidence="5" id="KW-1185">Reference proteome</keyword>
<evidence type="ECO:0000313" key="4">
    <source>
        <dbReference type="EMBL" id="WNM21721.1"/>
    </source>
</evidence>
<keyword evidence="1" id="KW-0472">Membrane</keyword>
<reference evidence="4 5" key="1">
    <citation type="submission" date="2023-09" db="EMBL/GenBank/DDBJ databases">
        <title>Flavobacterium sp. a novel bacteria isolate from Pepper rhizosphere.</title>
        <authorList>
            <person name="Peng Y."/>
            <person name="Lee J."/>
        </authorList>
    </citation>
    <scope>NUCLEOTIDE SEQUENCE [LARGE SCALE GENOMIC DNA]</scope>
    <source>
        <strain evidence="3">PMR2A8</strain>
        <strain evidence="4 5">PMTSA4</strain>
    </source>
</reference>
<evidence type="ECO:0000313" key="5">
    <source>
        <dbReference type="Proteomes" id="UP001304515"/>
    </source>
</evidence>
<feature type="transmembrane region" description="Helical" evidence="1">
    <location>
        <begin position="31"/>
        <end position="46"/>
    </location>
</feature>
<organism evidence="4 5">
    <name type="scientific">Flavobacterium capsici</name>
    <dbReference type="NCBI Taxonomy" id="3075618"/>
    <lineage>
        <taxon>Bacteria</taxon>
        <taxon>Pseudomonadati</taxon>
        <taxon>Bacteroidota</taxon>
        <taxon>Flavobacteriia</taxon>
        <taxon>Flavobacteriales</taxon>
        <taxon>Flavobacteriaceae</taxon>
        <taxon>Flavobacterium</taxon>
    </lineage>
</organism>
<dbReference type="Proteomes" id="UP001304515">
    <property type="component" value="Chromosome"/>
</dbReference>
<dbReference type="KEGG" id="fcj:RN605_13705"/>
<dbReference type="Pfam" id="PF13239">
    <property type="entry name" value="2TM"/>
    <property type="match status" value="1"/>
</dbReference>
<dbReference type="AlphaFoldDB" id="A0AA96J7W0"/>
<evidence type="ECO:0000259" key="2">
    <source>
        <dbReference type="Pfam" id="PF13239"/>
    </source>
</evidence>
<keyword evidence="1" id="KW-0812">Transmembrane</keyword>
<evidence type="ECO:0000256" key="1">
    <source>
        <dbReference type="SAM" id="Phobius"/>
    </source>
</evidence>
<accession>A0AA96EY32</accession>
<sequence length="113" mass="13999">MELIMRRNYFEPSGNIELDNARMRVHELKRFYIHVLIYSIAVALYIGKRYFGLPINFWPINFINEFFMWIWTFIVGIKAVKLFFRERFFGTKWEQQKIKEMMDEEQSKTTKWQ</sequence>
<keyword evidence="1" id="KW-1133">Transmembrane helix</keyword>
<name>A0AA96J7W0_9FLAO</name>
<feature type="transmembrane region" description="Helical" evidence="1">
    <location>
        <begin position="66"/>
        <end position="84"/>
    </location>
</feature>
<dbReference type="InterPro" id="IPR025698">
    <property type="entry name" value="2TM_dom"/>
</dbReference>
<protein>
    <submittedName>
        <fullName evidence="4">2TM domain-containing protein</fullName>
    </submittedName>
</protein>
<dbReference type="EMBL" id="CP134890">
    <property type="protein sequence ID" value="WNM21721.1"/>
    <property type="molecule type" value="Genomic_DNA"/>
</dbReference>
<dbReference type="EMBL" id="CP134878">
    <property type="protein sequence ID" value="WNM20331.1"/>
    <property type="molecule type" value="Genomic_DNA"/>
</dbReference>
<accession>A0AA96J7W0</accession>
<dbReference type="RefSeq" id="WP_313325653.1">
    <property type="nucleotide sequence ID" value="NZ_CP134878.1"/>
</dbReference>
<feature type="domain" description="2TM" evidence="2">
    <location>
        <begin position="20"/>
        <end position="103"/>
    </location>
</feature>
<gene>
    <name evidence="4" type="ORF">RN605_13705</name>
    <name evidence="3" type="ORF">RN608_06535</name>
</gene>